<feature type="DNA-binding region" description="H-T-H motif" evidence="2">
    <location>
        <begin position="29"/>
        <end position="48"/>
    </location>
</feature>
<gene>
    <name evidence="4" type="ORF">O4U47_03665</name>
</gene>
<dbReference type="PROSITE" id="PS50977">
    <property type="entry name" value="HTH_TETR_2"/>
    <property type="match status" value="1"/>
</dbReference>
<dbReference type="PRINTS" id="PR00455">
    <property type="entry name" value="HTHTETR"/>
</dbReference>
<evidence type="ECO:0000313" key="5">
    <source>
        <dbReference type="Proteomes" id="UP001165685"/>
    </source>
</evidence>
<evidence type="ECO:0000259" key="3">
    <source>
        <dbReference type="PROSITE" id="PS50977"/>
    </source>
</evidence>
<keyword evidence="5" id="KW-1185">Reference proteome</keyword>
<dbReference type="SUPFAM" id="SSF48498">
    <property type="entry name" value="Tetracyclin repressor-like, C-terminal domain"/>
    <property type="match status" value="1"/>
</dbReference>
<feature type="domain" description="HTH tetR-type" evidence="3">
    <location>
        <begin position="6"/>
        <end position="66"/>
    </location>
</feature>
<dbReference type="InterPro" id="IPR009057">
    <property type="entry name" value="Homeodomain-like_sf"/>
</dbReference>
<dbReference type="InterPro" id="IPR001647">
    <property type="entry name" value="HTH_TetR"/>
</dbReference>
<dbReference type="Gene3D" id="1.10.357.10">
    <property type="entry name" value="Tetracycline Repressor, domain 2"/>
    <property type="match status" value="1"/>
</dbReference>
<dbReference type="Pfam" id="PF00440">
    <property type="entry name" value="TetR_N"/>
    <property type="match status" value="1"/>
</dbReference>
<dbReference type="PANTHER" id="PTHR30328">
    <property type="entry name" value="TRANSCRIPTIONAL REPRESSOR"/>
    <property type="match status" value="1"/>
</dbReference>
<proteinExistence type="predicted"/>
<reference evidence="4" key="1">
    <citation type="submission" date="2023-01" db="EMBL/GenBank/DDBJ databases">
        <title>Draft genome sequence of Nocardiopsis sp. LSu2-4 isolated from halophytes.</title>
        <authorList>
            <person name="Duangmal K."/>
            <person name="Chantavorakit T."/>
        </authorList>
    </citation>
    <scope>NUCLEOTIDE SEQUENCE</scope>
    <source>
        <strain evidence="4">LSu2-4</strain>
    </source>
</reference>
<comment type="caution">
    <text evidence="4">The sequence shown here is derived from an EMBL/GenBank/DDBJ whole genome shotgun (WGS) entry which is preliminary data.</text>
</comment>
<name>A0ABT4TG81_9ACTN</name>
<evidence type="ECO:0000313" key="4">
    <source>
        <dbReference type="EMBL" id="MDA2803596.1"/>
    </source>
</evidence>
<dbReference type="InterPro" id="IPR041467">
    <property type="entry name" value="Sco4008_C"/>
</dbReference>
<dbReference type="SUPFAM" id="SSF46689">
    <property type="entry name" value="Homeodomain-like"/>
    <property type="match status" value="1"/>
</dbReference>
<dbReference type="Proteomes" id="UP001165685">
    <property type="component" value="Unassembled WGS sequence"/>
</dbReference>
<sequence>MPRDAAATRARLLAAARDEFAEHGIGGARVERIAKRAGVNKERIYGHFGNKDALFEAVMVDALGEHTEGIGLPSGDVAEYAGRLFDYHRQNPQLLRLLMWEALHYGEESELPGREERKAHYATKVDALAELLGTGADRRAASLLMVVIGLAAWPSILPQLNRVIADVSKEEAGEGDVDAAMKETIIDVVRKATADQDGAG</sequence>
<dbReference type="EMBL" id="JAQFWP010000004">
    <property type="protein sequence ID" value="MDA2803596.1"/>
    <property type="molecule type" value="Genomic_DNA"/>
</dbReference>
<evidence type="ECO:0000256" key="1">
    <source>
        <dbReference type="ARBA" id="ARBA00023125"/>
    </source>
</evidence>
<dbReference type="Pfam" id="PF17926">
    <property type="entry name" value="TetR_C_21"/>
    <property type="match status" value="1"/>
</dbReference>
<protein>
    <submittedName>
        <fullName evidence="4">TetR family transcriptional regulator</fullName>
    </submittedName>
</protein>
<evidence type="ECO:0000256" key="2">
    <source>
        <dbReference type="PROSITE-ProRule" id="PRU00335"/>
    </source>
</evidence>
<keyword evidence="1 2" id="KW-0238">DNA-binding</keyword>
<accession>A0ABT4TG81</accession>
<dbReference type="RefSeq" id="WP_270676087.1">
    <property type="nucleotide sequence ID" value="NZ_JAQFWP010000004.1"/>
</dbReference>
<organism evidence="4 5">
    <name type="scientific">Nocardiopsis suaedae</name>
    <dbReference type="NCBI Taxonomy" id="3018444"/>
    <lineage>
        <taxon>Bacteria</taxon>
        <taxon>Bacillati</taxon>
        <taxon>Actinomycetota</taxon>
        <taxon>Actinomycetes</taxon>
        <taxon>Streptosporangiales</taxon>
        <taxon>Nocardiopsidaceae</taxon>
        <taxon>Nocardiopsis</taxon>
    </lineage>
</organism>
<dbReference type="InterPro" id="IPR036271">
    <property type="entry name" value="Tet_transcr_reg_TetR-rel_C_sf"/>
</dbReference>
<dbReference type="InterPro" id="IPR050109">
    <property type="entry name" value="HTH-type_TetR-like_transc_reg"/>
</dbReference>
<dbReference type="PANTHER" id="PTHR30328:SF54">
    <property type="entry name" value="HTH-TYPE TRANSCRIPTIONAL REPRESSOR SCO4008"/>
    <property type="match status" value="1"/>
</dbReference>